<gene>
    <name evidence="2" type="ORF">BaRGS_00000373</name>
</gene>
<dbReference type="Gene3D" id="3.80.10.10">
    <property type="entry name" value="Ribonuclease Inhibitor"/>
    <property type="match status" value="2"/>
</dbReference>
<name>A0ABD0M9J5_9CAEN</name>
<dbReference type="AlphaFoldDB" id="A0ABD0M9J5"/>
<feature type="compositionally biased region" description="Basic and acidic residues" evidence="1">
    <location>
        <begin position="545"/>
        <end position="554"/>
    </location>
</feature>
<reference evidence="2 3" key="1">
    <citation type="journal article" date="2023" name="Sci. Data">
        <title>Genome assembly of the Korean intertidal mud-creeper Batillaria attramentaria.</title>
        <authorList>
            <person name="Patra A.K."/>
            <person name="Ho P.T."/>
            <person name="Jun S."/>
            <person name="Lee S.J."/>
            <person name="Kim Y."/>
            <person name="Won Y.J."/>
        </authorList>
    </citation>
    <scope>NUCLEOTIDE SEQUENCE [LARGE SCALE GENOMIC DNA]</scope>
    <source>
        <strain evidence="2">Wonlab-2016</strain>
    </source>
</reference>
<dbReference type="InterPro" id="IPR032675">
    <property type="entry name" value="LRR_dom_sf"/>
</dbReference>
<dbReference type="PANTHER" id="PTHR46984:SF1">
    <property type="entry name" value="LEUCINE-RICH REPEAT-CONTAINING PROTEIN 71"/>
    <property type="match status" value="1"/>
</dbReference>
<feature type="compositionally biased region" description="Polar residues" evidence="1">
    <location>
        <begin position="417"/>
        <end position="430"/>
    </location>
</feature>
<dbReference type="InterPro" id="IPR001611">
    <property type="entry name" value="Leu-rich_rpt"/>
</dbReference>
<dbReference type="Pfam" id="PF13516">
    <property type="entry name" value="LRR_6"/>
    <property type="match status" value="4"/>
</dbReference>
<evidence type="ECO:0008006" key="4">
    <source>
        <dbReference type="Google" id="ProtNLM"/>
    </source>
</evidence>
<feature type="region of interest" description="Disordered" evidence="1">
    <location>
        <begin position="396"/>
        <end position="563"/>
    </location>
</feature>
<sequence>MPPKVAGAGSQSCSKKEGVRATTSVRHLHNTTSSDQKSKSPRRQRGGSRRPSDLAYALASSSVKPEEEPIAANFKEDFPTFCADKHIFAPPVVPRPQPPKERPKRRHSAETIESFGYSLQKKALRGLSLAESAVVTPFRGSESQSESSVTEPEFKTFTTAEKFACFKPCVQIQTDTPEGPSTESVVPVGQALFIRGWKLDMQMVEILHTCWRSLQNLHTLNLWRVGLTSGTVYMLSCLLPLCPNLKTLLLDANPVAEQNFHELIEASRLQNLSLRHCAVTDEGARWIGKALGTAKTANARLFTLDLAGNYVTDVGAEFIAEGLRTNRTLLTLSLANNKISDKGAAKLAESLSLFEMTREEIMERRRLISIRDMKALNEFYDAAMRRKLLTRRPAMTPADVTFSKPEKKQTSRGRRLSISSTRKCTSSASVQGKVKKTSTSSQKRGSGTLPSVSEAHAMTKNDRRGSDLSTTVSDSSGVMGAIKESAETAVQDDSHKRGRSSSSSLIVKEATPVKRKKGKAEVGGKGKSKKALKHVTDSSASELTVVERQKKKVEPAPNPGPPLLEEVTTFSGKPWLPGNRILISLNLSRNKIGEKGLKSLIKAVQHQTALTQVTKICGKGLMRLVVHKNGVSADHQVVKELEELMRLKDPFYEASEPPAPSITLSKLYQLG</sequence>
<dbReference type="PANTHER" id="PTHR46984">
    <property type="entry name" value="LEUCINE-RICH REPEAT-CONTAINING PROTEIN 71"/>
    <property type="match status" value="1"/>
</dbReference>
<protein>
    <recommendedName>
        <fullName evidence="4">Leucine-rich repeat-containing protein 71</fullName>
    </recommendedName>
</protein>
<feature type="region of interest" description="Disordered" evidence="1">
    <location>
        <begin position="89"/>
        <end position="109"/>
    </location>
</feature>
<dbReference type="SUPFAM" id="SSF52047">
    <property type="entry name" value="RNI-like"/>
    <property type="match status" value="2"/>
</dbReference>
<feature type="compositionally biased region" description="Polar residues" evidence="1">
    <location>
        <begin position="467"/>
        <end position="476"/>
    </location>
</feature>
<dbReference type="SMART" id="SM00368">
    <property type="entry name" value="LRR_RI"/>
    <property type="match status" value="4"/>
</dbReference>
<feature type="compositionally biased region" description="Polar residues" evidence="1">
    <location>
        <begin position="437"/>
        <end position="451"/>
    </location>
</feature>
<comment type="caution">
    <text evidence="2">The sequence shown here is derived from an EMBL/GenBank/DDBJ whole genome shotgun (WGS) entry which is preliminary data.</text>
</comment>
<feature type="compositionally biased region" description="Basic and acidic residues" evidence="1">
    <location>
        <begin position="457"/>
        <end position="466"/>
    </location>
</feature>
<keyword evidence="3" id="KW-1185">Reference proteome</keyword>
<feature type="compositionally biased region" description="Basic residues" evidence="1">
    <location>
        <begin position="39"/>
        <end position="48"/>
    </location>
</feature>
<feature type="region of interest" description="Disordered" evidence="1">
    <location>
        <begin position="1"/>
        <end position="70"/>
    </location>
</feature>
<dbReference type="Proteomes" id="UP001519460">
    <property type="component" value="Unassembled WGS sequence"/>
</dbReference>
<evidence type="ECO:0000313" key="3">
    <source>
        <dbReference type="Proteomes" id="UP001519460"/>
    </source>
</evidence>
<dbReference type="EMBL" id="JACVVK020000002">
    <property type="protein sequence ID" value="KAK7508134.1"/>
    <property type="molecule type" value="Genomic_DNA"/>
</dbReference>
<proteinExistence type="predicted"/>
<evidence type="ECO:0000256" key="1">
    <source>
        <dbReference type="SAM" id="MobiDB-lite"/>
    </source>
</evidence>
<accession>A0ABD0M9J5</accession>
<dbReference type="InterPro" id="IPR053040">
    <property type="entry name" value="LRR-containing_protein_71"/>
</dbReference>
<evidence type="ECO:0000313" key="2">
    <source>
        <dbReference type="EMBL" id="KAK7508134.1"/>
    </source>
</evidence>
<feature type="compositionally biased region" description="Polar residues" evidence="1">
    <location>
        <begin position="21"/>
        <end position="35"/>
    </location>
</feature>
<organism evidence="2 3">
    <name type="scientific">Batillaria attramentaria</name>
    <dbReference type="NCBI Taxonomy" id="370345"/>
    <lineage>
        <taxon>Eukaryota</taxon>
        <taxon>Metazoa</taxon>
        <taxon>Spiralia</taxon>
        <taxon>Lophotrochozoa</taxon>
        <taxon>Mollusca</taxon>
        <taxon>Gastropoda</taxon>
        <taxon>Caenogastropoda</taxon>
        <taxon>Sorbeoconcha</taxon>
        <taxon>Cerithioidea</taxon>
        <taxon>Batillariidae</taxon>
        <taxon>Batillaria</taxon>
    </lineage>
</organism>